<dbReference type="InterPro" id="IPR024072">
    <property type="entry name" value="DHFR-like_dom_sf"/>
</dbReference>
<dbReference type="Pfam" id="PF01872">
    <property type="entry name" value="RibD_C"/>
    <property type="match status" value="1"/>
</dbReference>
<sequence length="276" mass="28072">MSDLVVVMSMSLDGFVAAPGDGSGAGLGVGGKALHAWLAPGDADPTTHRPAGGADAAIFDELLATGAVLTGHHTSAWAGEWGGDHHDGVPVFVLTRTPPATPVQGLVHYVSDPADAAARAKAAAGDRDALVHGASSVQALHAAGLVDRYLITLVPIVLGAGKRLFAAEPESGRLQLTEAVPGRDVLHLRYRVGPRCRPVARSPGRPVAPSPGQPVRKSANGATTPGRATFNALWVPRGIRTLTASGIAAARAAQTVPKYRALRAPAASRVGALIAA</sequence>
<evidence type="ECO:0000259" key="2">
    <source>
        <dbReference type="Pfam" id="PF01872"/>
    </source>
</evidence>
<dbReference type="GO" id="GO:0008703">
    <property type="term" value="F:5-amino-6-(5-phosphoribosylamino)uracil reductase activity"/>
    <property type="evidence" value="ECO:0007669"/>
    <property type="project" value="InterPro"/>
</dbReference>
<dbReference type="Proteomes" id="UP000523079">
    <property type="component" value="Unassembled WGS sequence"/>
</dbReference>
<keyword evidence="4" id="KW-1185">Reference proteome</keyword>
<dbReference type="AlphaFoldDB" id="A0A7W3INV8"/>
<evidence type="ECO:0000256" key="1">
    <source>
        <dbReference type="SAM" id="MobiDB-lite"/>
    </source>
</evidence>
<dbReference type="InterPro" id="IPR002734">
    <property type="entry name" value="RibDG_C"/>
</dbReference>
<proteinExistence type="predicted"/>
<gene>
    <name evidence="3" type="ORF">FHX74_000112</name>
</gene>
<accession>A0A7W3INV8</accession>
<protein>
    <submittedName>
        <fullName evidence="3">Dihydrofolate reductase</fullName>
    </submittedName>
</protein>
<dbReference type="SUPFAM" id="SSF53597">
    <property type="entry name" value="Dihydrofolate reductase-like"/>
    <property type="match status" value="1"/>
</dbReference>
<dbReference type="GO" id="GO:0009231">
    <property type="term" value="P:riboflavin biosynthetic process"/>
    <property type="evidence" value="ECO:0007669"/>
    <property type="project" value="InterPro"/>
</dbReference>
<evidence type="ECO:0000313" key="3">
    <source>
        <dbReference type="EMBL" id="MBA8792518.1"/>
    </source>
</evidence>
<evidence type="ECO:0000313" key="4">
    <source>
        <dbReference type="Proteomes" id="UP000523079"/>
    </source>
</evidence>
<name>A0A7W3INV8_9ACTN</name>
<feature type="domain" description="Bacterial bifunctional deaminase-reductase C-terminal" evidence="2">
    <location>
        <begin position="5"/>
        <end position="179"/>
    </location>
</feature>
<comment type="caution">
    <text evidence="3">The sequence shown here is derived from an EMBL/GenBank/DDBJ whole genome shotgun (WGS) entry which is preliminary data.</text>
</comment>
<reference evidence="3 4" key="1">
    <citation type="submission" date="2020-07" db="EMBL/GenBank/DDBJ databases">
        <title>Sequencing the genomes of 1000 actinobacteria strains.</title>
        <authorList>
            <person name="Klenk H.-P."/>
        </authorList>
    </citation>
    <scope>NUCLEOTIDE SEQUENCE [LARGE SCALE GENOMIC DNA]</scope>
    <source>
        <strain evidence="3 4">DSM 100723</strain>
    </source>
</reference>
<feature type="region of interest" description="Disordered" evidence="1">
    <location>
        <begin position="198"/>
        <end position="224"/>
    </location>
</feature>
<organism evidence="3 4">
    <name type="scientific">Microlunatus kandeliicorticis</name>
    <dbReference type="NCBI Taxonomy" id="1759536"/>
    <lineage>
        <taxon>Bacteria</taxon>
        <taxon>Bacillati</taxon>
        <taxon>Actinomycetota</taxon>
        <taxon>Actinomycetes</taxon>
        <taxon>Propionibacteriales</taxon>
        <taxon>Propionibacteriaceae</taxon>
        <taxon>Microlunatus</taxon>
    </lineage>
</organism>
<dbReference type="EMBL" id="JACGWT010000001">
    <property type="protein sequence ID" value="MBA8792518.1"/>
    <property type="molecule type" value="Genomic_DNA"/>
</dbReference>
<dbReference type="Gene3D" id="3.40.430.10">
    <property type="entry name" value="Dihydrofolate Reductase, subunit A"/>
    <property type="match status" value="1"/>
</dbReference>